<reference evidence="3" key="1">
    <citation type="journal article" date="2017" name="Nat. Microbiol.">
        <title>Global analysis of biosynthetic gene clusters reveals vast potential of secondary metabolite production in Penicillium species.</title>
        <authorList>
            <person name="Nielsen J.C."/>
            <person name="Grijseels S."/>
            <person name="Prigent S."/>
            <person name="Ji B."/>
            <person name="Dainat J."/>
            <person name="Nielsen K.F."/>
            <person name="Frisvad J.C."/>
            <person name="Workman M."/>
            <person name="Nielsen J."/>
        </authorList>
    </citation>
    <scope>NUCLEOTIDE SEQUENCE [LARGE SCALE GENOMIC DNA]</scope>
    <source>
        <strain evidence="3">IBT 11843</strain>
    </source>
</reference>
<dbReference type="Proteomes" id="UP000191522">
    <property type="component" value="Unassembled WGS sequence"/>
</dbReference>
<comment type="caution">
    <text evidence="2">The sequence shown here is derived from an EMBL/GenBank/DDBJ whole genome shotgun (WGS) entry which is preliminary data.</text>
</comment>
<keyword evidence="3" id="KW-1185">Reference proteome</keyword>
<dbReference type="OrthoDB" id="4526738at2759"/>
<feature type="region of interest" description="Disordered" evidence="1">
    <location>
        <begin position="1"/>
        <end position="51"/>
    </location>
</feature>
<dbReference type="AlphaFoldDB" id="A0A1V6PFR0"/>
<dbReference type="EMBL" id="MDYL01000006">
    <property type="protein sequence ID" value="OQD75844.1"/>
    <property type="molecule type" value="Genomic_DNA"/>
</dbReference>
<evidence type="ECO:0000313" key="2">
    <source>
        <dbReference type="EMBL" id="OQD75844.1"/>
    </source>
</evidence>
<sequence length="61" mass="6410">MSGSAGDRASTDEASDSLQPDVRHPDTFATVTPESASESREKMAGSFQPGMHYLFGIGYGA</sequence>
<evidence type="ECO:0000256" key="1">
    <source>
        <dbReference type="SAM" id="MobiDB-lite"/>
    </source>
</evidence>
<name>A0A1V6PFR0_PENDC</name>
<protein>
    <submittedName>
        <fullName evidence="2">Uncharacterized protein</fullName>
    </submittedName>
</protein>
<gene>
    <name evidence="2" type="ORF">PENDEC_c006G01978</name>
</gene>
<evidence type="ECO:0000313" key="3">
    <source>
        <dbReference type="Proteomes" id="UP000191522"/>
    </source>
</evidence>
<organism evidence="2 3">
    <name type="scientific">Penicillium decumbens</name>
    <dbReference type="NCBI Taxonomy" id="69771"/>
    <lineage>
        <taxon>Eukaryota</taxon>
        <taxon>Fungi</taxon>
        <taxon>Dikarya</taxon>
        <taxon>Ascomycota</taxon>
        <taxon>Pezizomycotina</taxon>
        <taxon>Eurotiomycetes</taxon>
        <taxon>Eurotiomycetidae</taxon>
        <taxon>Eurotiales</taxon>
        <taxon>Aspergillaceae</taxon>
        <taxon>Penicillium</taxon>
    </lineage>
</organism>
<accession>A0A1V6PFR0</accession>
<proteinExistence type="predicted"/>